<dbReference type="RefSeq" id="WP_022103408.1">
    <property type="nucleotide sequence ID" value="NZ_CP081913.1"/>
</dbReference>
<keyword evidence="9" id="KW-1185">Reference proteome</keyword>
<evidence type="ECO:0000313" key="12">
    <source>
        <dbReference type="Proteomes" id="UP000284161"/>
    </source>
</evidence>
<dbReference type="EMBL" id="WCLE01000015">
    <property type="protein sequence ID" value="KAB5314347.1"/>
    <property type="molecule type" value="Genomic_DNA"/>
</dbReference>
<evidence type="ECO:0000313" key="10">
    <source>
        <dbReference type="Proteomes" id="UP000261223"/>
    </source>
</evidence>
<dbReference type="AlphaFoldDB" id="A0A120A3Z0"/>
<evidence type="ECO:0000313" key="8">
    <source>
        <dbReference type="EMBL" id="RGW35539.1"/>
    </source>
</evidence>
<reference evidence="4" key="2">
    <citation type="submission" date="2016-01" db="EMBL/GenBank/DDBJ databases">
        <authorList>
            <person name="McClelland M."/>
            <person name="Jain A."/>
            <person name="Saraogi P."/>
            <person name="Mendelson R."/>
            <person name="Westerman R."/>
            <person name="SanMiguel P."/>
            <person name="Csonka L."/>
        </authorList>
    </citation>
    <scope>NUCLEOTIDE SEQUENCE</scope>
    <source>
        <strain evidence="4">CL09T03C01</strain>
    </source>
</reference>
<dbReference type="EMBL" id="WCLA01000014">
    <property type="protein sequence ID" value="KAB5328054.1"/>
    <property type="molecule type" value="Genomic_DNA"/>
</dbReference>
<keyword evidence="1" id="KW-1133">Transmembrane helix</keyword>
<feature type="transmembrane region" description="Helical" evidence="1">
    <location>
        <begin position="29"/>
        <end position="49"/>
    </location>
</feature>
<evidence type="ECO:0000313" key="4">
    <source>
        <dbReference type="EMBL" id="KWR57579.1"/>
    </source>
</evidence>
<evidence type="ECO:0000313" key="3">
    <source>
        <dbReference type="EMBL" id="KAB5328054.1"/>
    </source>
</evidence>
<evidence type="ECO:0000313" key="11">
    <source>
        <dbReference type="Proteomes" id="UP000283310"/>
    </source>
</evidence>
<dbReference type="PATRIC" id="fig|46506.5.peg.123"/>
<evidence type="ECO:0000313" key="9">
    <source>
        <dbReference type="Proteomes" id="UP000056419"/>
    </source>
</evidence>
<keyword evidence="1" id="KW-0472">Membrane</keyword>
<dbReference type="EMBL" id="QSSV01000024">
    <property type="protein sequence ID" value="RGM10362.1"/>
    <property type="molecule type" value="Genomic_DNA"/>
</dbReference>
<organism evidence="4 9">
    <name type="scientific">Bacteroides stercoris</name>
    <dbReference type="NCBI Taxonomy" id="46506"/>
    <lineage>
        <taxon>Bacteria</taxon>
        <taxon>Pseudomonadati</taxon>
        <taxon>Bacteroidota</taxon>
        <taxon>Bacteroidia</taxon>
        <taxon>Bacteroidales</taxon>
        <taxon>Bacteroidaceae</taxon>
        <taxon>Bacteroides</taxon>
    </lineage>
</organism>
<evidence type="ECO:0000313" key="13">
    <source>
        <dbReference type="Proteomes" id="UP000285150"/>
    </source>
</evidence>
<dbReference type="Proteomes" id="UP000261223">
    <property type="component" value="Unassembled WGS sequence"/>
</dbReference>
<evidence type="ECO:0000313" key="14">
    <source>
        <dbReference type="Proteomes" id="UP000431177"/>
    </source>
</evidence>
<dbReference type="Proteomes" id="UP000283310">
    <property type="component" value="Unassembled WGS sequence"/>
</dbReference>
<reference evidence="10 11" key="3">
    <citation type="submission" date="2018-08" db="EMBL/GenBank/DDBJ databases">
        <title>A genome reference for cultivated species of the human gut microbiota.</title>
        <authorList>
            <person name="Zou Y."/>
            <person name="Xue W."/>
            <person name="Luo G."/>
        </authorList>
    </citation>
    <scope>NUCLEOTIDE SEQUENCE [LARGE SCALE GENOMIC DNA]</scope>
    <source>
        <strain evidence="8 13">AF12-7</strain>
        <strain evidence="7 12">AF25-6</strain>
        <strain evidence="6 11">AF26-20BH</strain>
        <strain evidence="5 10">TF03-6</strain>
    </source>
</reference>
<dbReference type="EMBL" id="LRGC01000001">
    <property type="protein sequence ID" value="KWR57579.1"/>
    <property type="molecule type" value="Genomic_DNA"/>
</dbReference>
<dbReference type="Proteomes" id="UP000056419">
    <property type="component" value="Unassembled WGS sequence"/>
</dbReference>
<dbReference type="EMBL" id="QSAF01000003">
    <property type="protein sequence ID" value="RGW35539.1"/>
    <property type="molecule type" value="Genomic_DNA"/>
</dbReference>
<evidence type="ECO:0000313" key="5">
    <source>
        <dbReference type="EMBL" id="RGM10362.1"/>
    </source>
</evidence>
<dbReference type="Proteomes" id="UP000285150">
    <property type="component" value="Unassembled WGS sequence"/>
</dbReference>
<reference evidence="4 9" key="1">
    <citation type="journal article" date="2016" name="BMC Genomics">
        <title>Type VI secretion systems of human gut Bacteroidales segregate into three genetic architectures, two of which are contained on mobile genetic elements.</title>
        <authorList>
            <person name="Coyne M.J."/>
            <person name="Roelofs K.G."/>
            <person name="Comstock L.E."/>
        </authorList>
    </citation>
    <scope>NUCLEOTIDE SEQUENCE [LARGE SCALE GENOMIC DNA]</scope>
    <source>
        <strain evidence="4 9">CL09T03C01</strain>
    </source>
</reference>
<evidence type="ECO:0000313" key="7">
    <source>
        <dbReference type="EMBL" id="RGR26824.1"/>
    </source>
</evidence>
<reference evidence="14 15" key="4">
    <citation type="journal article" date="2019" name="Nat. Med.">
        <title>A library of human gut bacterial isolates paired with longitudinal multiomics data enables mechanistic microbiome research.</title>
        <authorList>
            <person name="Poyet M."/>
            <person name="Groussin M."/>
            <person name="Gibbons S.M."/>
            <person name="Avila-Pacheco J."/>
            <person name="Jiang X."/>
            <person name="Kearney S.M."/>
            <person name="Perrotta A.R."/>
            <person name="Berdy B."/>
            <person name="Zhao S."/>
            <person name="Lieberman T.D."/>
            <person name="Swanson P.K."/>
            <person name="Smith M."/>
            <person name="Roesemann S."/>
            <person name="Alexander J.E."/>
            <person name="Rich S.A."/>
            <person name="Livny J."/>
            <person name="Vlamakis H."/>
            <person name="Clish C."/>
            <person name="Bullock K."/>
            <person name="Deik A."/>
            <person name="Scott J."/>
            <person name="Pierce K.A."/>
            <person name="Xavier R.J."/>
            <person name="Alm E.J."/>
        </authorList>
    </citation>
    <scope>NUCLEOTIDE SEQUENCE [LARGE SCALE GENOMIC DNA]</scope>
    <source>
        <strain evidence="3 14">BIOML-A2</strain>
        <strain evidence="2 15">BIOML-A6</strain>
    </source>
</reference>
<dbReference type="Proteomes" id="UP000431177">
    <property type="component" value="Unassembled WGS sequence"/>
</dbReference>
<evidence type="ECO:0000313" key="6">
    <source>
        <dbReference type="EMBL" id="RGR10309.1"/>
    </source>
</evidence>
<dbReference type="Proteomes" id="UP000284161">
    <property type="component" value="Unassembled WGS sequence"/>
</dbReference>
<dbReference type="Proteomes" id="UP000467334">
    <property type="component" value="Unassembled WGS sequence"/>
</dbReference>
<dbReference type="STRING" id="46506.AA415_00113"/>
<evidence type="ECO:0000313" key="15">
    <source>
        <dbReference type="Proteomes" id="UP000467334"/>
    </source>
</evidence>
<sequence>METTKTTEKFQSVHKTFSYTPKSALTNQWSSLAFGIGMVIVPLIYPFGLRIRRAVILSPEVLSTILIICGALLLLMTFFSIRKARVLAAQGGTVTVDKGRVTYPEVNKNKIEYNSFLISDINYIKDDDEENQFKVSLPDKYIVFEIKYFASQEDFDEFRSLFN</sequence>
<evidence type="ECO:0000313" key="2">
    <source>
        <dbReference type="EMBL" id="KAB5314347.1"/>
    </source>
</evidence>
<protein>
    <submittedName>
        <fullName evidence="4">Uncharacterized protein</fullName>
    </submittedName>
</protein>
<keyword evidence="1" id="KW-0812">Transmembrane</keyword>
<comment type="caution">
    <text evidence="4">The sequence shown here is derived from an EMBL/GenBank/DDBJ whole genome shotgun (WGS) entry which is preliminary data.</text>
</comment>
<feature type="transmembrane region" description="Helical" evidence="1">
    <location>
        <begin position="61"/>
        <end position="81"/>
    </location>
</feature>
<dbReference type="EMBL" id="QRUB01000015">
    <property type="protein sequence ID" value="RGR26824.1"/>
    <property type="molecule type" value="Genomic_DNA"/>
</dbReference>
<accession>A0A120A3Z0</accession>
<name>A0A120A3Z0_BACSE</name>
<proteinExistence type="predicted"/>
<gene>
    <name evidence="4" type="ORF">AA415_00113</name>
    <name evidence="8" type="ORF">DWV77_02965</name>
    <name evidence="7" type="ORF">DWY58_13500</name>
    <name evidence="6" type="ORF">DWY65_14055</name>
    <name evidence="5" type="ORF">DXC34_15585</name>
    <name evidence="3" type="ORF">F9950_08050</name>
    <name evidence="2" type="ORF">F9958_08915</name>
</gene>
<dbReference type="EMBL" id="QRTW01000032">
    <property type="protein sequence ID" value="RGR10309.1"/>
    <property type="molecule type" value="Genomic_DNA"/>
</dbReference>
<evidence type="ECO:0000256" key="1">
    <source>
        <dbReference type="SAM" id="Phobius"/>
    </source>
</evidence>